<evidence type="ECO:0000256" key="4">
    <source>
        <dbReference type="ARBA" id="ARBA00022643"/>
    </source>
</evidence>
<dbReference type="GO" id="GO:0019344">
    <property type="term" value="P:cysteine biosynthetic process"/>
    <property type="evidence" value="ECO:0007669"/>
    <property type="project" value="UniProtKB-KW"/>
</dbReference>
<reference evidence="15 16" key="1">
    <citation type="submission" date="2018-03" db="EMBL/GenBank/DDBJ databases">
        <title>A parallel universe: an anciently diverged bacterial symbiosis in a Hawaiian planthopper (Hemiptera: Cixiidae) reveals rearranged nutritional responsibilities.</title>
        <authorList>
            <person name="Bennett G."/>
            <person name="Mao M."/>
        </authorList>
    </citation>
    <scope>NUCLEOTIDE SEQUENCE [LARGE SCALE GENOMIC DNA]</scope>
    <source>
        <strain evidence="15 16">OLIH</strain>
    </source>
</reference>
<dbReference type="PIRSF" id="PIRSF000207">
    <property type="entry name" value="SiR-FP_CysJ"/>
    <property type="match status" value="1"/>
</dbReference>
<evidence type="ECO:0000259" key="14">
    <source>
        <dbReference type="PROSITE" id="PS51384"/>
    </source>
</evidence>
<accession>A0A346DZ86</accession>
<keyword evidence="6 11" id="KW-0521">NADP</keyword>
<dbReference type="GO" id="GO:0070814">
    <property type="term" value="P:hydrogen sulfide biosynthetic process"/>
    <property type="evidence" value="ECO:0007669"/>
    <property type="project" value="UniProtKB-UniPathway"/>
</dbReference>
<dbReference type="InterPro" id="IPR001709">
    <property type="entry name" value="Flavoprot_Pyr_Nucl_cyt_Rdtase"/>
</dbReference>
<evidence type="ECO:0000256" key="11">
    <source>
        <dbReference type="PIRNR" id="PIRNR000207"/>
    </source>
</evidence>
<keyword evidence="2 11" id="KW-0028">Amino-acid biosynthesis</keyword>
<feature type="binding site" evidence="12">
    <location>
        <begin position="117"/>
        <end position="120"/>
    </location>
    <ligand>
        <name>FMN</name>
        <dbReference type="ChEBI" id="CHEBI:58210"/>
    </ligand>
</feature>
<dbReference type="Gene3D" id="3.40.50.80">
    <property type="entry name" value="Nucleotide-binding domain of ferredoxin-NADP reductase (FNR) module"/>
    <property type="match status" value="1"/>
</dbReference>
<dbReference type="SUPFAM" id="SSF52218">
    <property type="entry name" value="Flavoproteins"/>
    <property type="match status" value="1"/>
</dbReference>
<keyword evidence="1 11" id="KW-0813">Transport</keyword>
<dbReference type="InterPro" id="IPR039261">
    <property type="entry name" value="FNR_nucleotide-bd"/>
</dbReference>
<comment type="pathway">
    <text evidence="11">Sulfur metabolism; hydrogen sulfide biosynthesis; hydrogen sulfide from sulfite (NADPH route): step 1/1.</text>
</comment>
<dbReference type="Pfam" id="PF00667">
    <property type="entry name" value="FAD_binding_1"/>
    <property type="match status" value="1"/>
</dbReference>
<dbReference type="UniPathway" id="UPA00140">
    <property type="reaction ID" value="UER00207"/>
</dbReference>
<dbReference type="Gene3D" id="2.40.30.10">
    <property type="entry name" value="Translation factors"/>
    <property type="match status" value="1"/>
</dbReference>
<evidence type="ECO:0000313" key="15">
    <source>
        <dbReference type="EMBL" id="AXN02041.1"/>
    </source>
</evidence>
<dbReference type="KEGG" id="ppet:C9I82_063"/>
<feature type="binding site" evidence="12">
    <location>
        <begin position="70"/>
        <end position="75"/>
    </location>
    <ligand>
        <name>FMN</name>
        <dbReference type="ChEBI" id="CHEBI:58210"/>
    </ligand>
</feature>
<evidence type="ECO:0000256" key="3">
    <source>
        <dbReference type="ARBA" id="ARBA00022630"/>
    </source>
</evidence>
<evidence type="ECO:0000256" key="6">
    <source>
        <dbReference type="ARBA" id="ARBA00022857"/>
    </source>
</evidence>
<dbReference type="Pfam" id="PF00175">
    <property type="entry name" value="NAD_binding_1"/>
    <property type="match status" value="1"/>
</dbReference>
<dbReference type="InterPro" id="IPR001433">
    <property type="entry name" value="OxRdtase_FAD/NAD-bd"/>
</dbReference>
<dbReference type="PROSITE" id="PS50902">
    <property type="entry name" value="FLAVODOXIN_LIKE"/>
    <property type="match status" value="1"/>
</dbReference>
<dbReference type="OrthoDB" id="9816402at2"/>
<dbReference type="SUPFAM" id="SSF63380">
    <property type="entry name" value="Riboflavin synthase domain-like"/>
    <property type="match status" value="1"/>
</dbReference>
<dbReference type="GO" id="GO:0010181">
    <property type="term" value="F:FMN binding"/>
    <property type="evidence" value="ECO:0007669"/>
    <property type="project" value="InterPro"/>
</dbReference>
<dbReference type="Gene3D" id="1.20.990.10">
    <property type="entry name" value="NADPH-cytochrome p450 Reductase, Chain A, domain 3"/>
    <property type="match status" value="1"/>
</dbReference>
<feature type="binding site" evidence="12">
    <location>
        <begin position="525"/>
        <end position="529"/>
    </location>
    <ligand>
        <name>NADP(+)</name>
        <dbReference type="ChEBI" id="CHEBI:58349"/>
    </ligand>
</feature>
<keyword evidence="8 11" id="KW-0560">Oxidoreductase</keyword>
<feature type="domain" description="Flavodoxin-like" evidence="13">
    <location>
        <begin position="64"/>
        <end position="202"/>
    </location>
</feature>
<evidence type="ECO:0000256" key="2">
    <source>
        <dbReference type="ARBA" id="ARBA00022605"/>
    </source>
</evidence>
<dbReference type="GO" id="GO:0004783">
    <property type="term" value="F:sulfite reductase (NADPH) activity"/>
    <property type="evidence" value="ECO:0007669"/>
    <property type="project" value="UniProtKB-EC"/>
</dbReference>
<dbReference type="InterPro" id="IPR003097">
    <property type="entry name" value="CysJ-like_FAD-binding"/>
</dbReference>
<dbReference type="InterPro" id="IPR029039">
    <property type="entry name" value="Flavoprotein-like_sf"/>
</dbReference>
<feature type="binding site" evidence="12">
    <location>
        <position position="410"/>
    </location>
    <ligand>
        <name>FAD</name>
        <dbReference type="ChEBI" id="CHEBI:57692"/>
    </ligand>
</feature>
<dbReference type="GO" id="GO:0050660">
    <property type="term" value="F:flavin adenine dinucleotide binding"/>
    <property type="evidence" value="ECO:0007669"/>
    <property type="project" value="InterPro"/>
</dbReference>
<comment type="cofactor">
    <cofactor evidence="11 12">
        <name>FAD</name>
        <dbReference type="ChEBI" id="CHEBI:57692"/>
    </cofactor>
    <text evidence="11 12">Binds 1 FAD per subunit.</text>
</comment>
<evidence type="ECO:0000256" key="9">
    <source>
        <dbReference type="ARBA" id="ARBA00023192"/>
    </source>
</evidence>
<gene>
    <name evidence="15" type="ORF">C9I82_063</name>
</gene>
<evidence type="ECO:0000256" key="8">
    <source>
        <dbReference type="ARBA" id="ARBA00023002"/>
    </source>
</evidence>
<keyword evidence="3 11" id="KW-0285">Flavoprotein</keyword>
<evidence type="ECO:0000256" key="1">
    <source>
        <dbReference type="ARBA" id="ARBA00022448"/>
    </source>
</evidence>
<dbReference type="EMBL" id="CP028374">
    <property type="protein sequence ID" value="AXN02041.1"/>
    <property type="molecule type" value="Genomic_DNA"/>
</dbReference>
<feature type="binding site" evidence="12">
    <location>
        <begin position="519"/>
        <end position="520"/>
    </location>
    <ligand>
        <name>NADP(+)</name>
        <dbReference type="ChEBI" id="CHEBI:58349"/>
    </ligand>
</feature>
<dbReference type="Proteomes" id="UP000256856">
    <property type="component" value="Chromosome"/>
</dbReference>
<dbReference type="Gene3D" id="3.40.50.360">
    <property type="match status" value="1"/>
</dbReference>
<dbReference type="EC" id="1.8.1.2" evidence="11"/>
<comment type="subunit">
    <text evidence="11">Alpha(8)-beta(8). The alpha component is a flavoprotein, the beta component is a hemoprotein.</text>
</comment>
<comment type="catalytic activity">
    <reaction evidence="10 11">
        <text>hydrogen sulfide + 3 NADP(+) + 3 H2O = sulfite + 3 NADPH + 4 H(+)</text>
        <dbReference type="Rhea" id="RHEA:13801"/>
        <dbReference type="ChEBI" id="CHEBI:15377"/>
        <dbReference type="ChEBI" id="CHEBI:15378"/>
        <dbReference type="ChEBI" id="CHEBI:17359"/>
        <dbReference type="ChEBI" id="CHEBI:29919"/>
        <dbReference type="ChEBI" id="CHEBI:57783"/>
        <dbReference type="ChEBI" id="CHEBI:58349"/>
        <dbReference type="EC" id="1.8.1.2"/>
    </reaction>
</comment>
<keyword evidence="16" id="KW-1185">Reference proteome</keyword>
<keyword evidence="4 11" id="KW-0288">FMN</keyword>
<dbReference type="InterPro" id="IPR001094">
    <property type="entry name" value="Flavdoxin-like"/>
</dbReference>
<feature type="domain" description="FAD-binding FR-type" evidence="14">
    <location>
        <begin position="234"/>
        <end position="448"/>
    </location>
</feature>
<protein>
    <recommendedName>
        <fullName evidence="11">Sulfite reductase [NADPH] flavoprotein alpha-component</fullName>
        <shortName evidence="11">SiR-FP</shortName>
        <ecNumber evidence="11">1.8.1.2</ecNumber>
    </recommendedName>
</protein>
<dbReference type="NCBIfam" id="TIGR01931">
    <property type="entry name" value="cysJ"/>
    <property type="match status" value="1"/>
</dbReference>
<proteinExistence type="predicted"/>
<dbReference type="RefSeq" id="WP_115955881.1">
    <property type="nucleotide sequence ID" value="NZ_CP028374.1"/>
</dbReference>
<name>A0A346DZ86_9ENTR</name>
<evidence type="ECO:0000256" key="12">
    <source>
        <dbReference type="PIRSR" id="PIRSR000207-1"/>
    </source>
</evidence>
<feature type="binding site" evidence="12">
    <location>
        <position position="322"/>
    </location>
    <ligand>
        <name>FAD</name>
        <dbReference type="ChEBI" id="CHEBI:57692"/>
    </ligand>
</feature>
<comment type="cofactor">
    <cofactor evidence="11 12">
        <name>FMN</name>
        <dbReference type="ChEBI" id="CHEBI:58210"/>
    </cofactor>
    <text evidence="11 12">Binds 1 FMN per subunit.</text>
</comment>
<keyword evidence="9 11" id="KW-0198">Cysteine biosynthesis</keyword>
<evidence type="ECO:0000256" key="5">
    <source>
        <dbReference type="ARBA" id="ARBA00022827"/>
    </source>
</evidence>
<evidence type="ECO:0000256" key="10">
    <source>
        <dbReference type="ARBA" id="ARBA00052219"/>
    </source>
</evidence>
<dbReference type="SUPFAM" id="SSF52343">
    <property type="entry name" value="Ferredoxin reductase-like, C-terminal NADP-linked domain"/>
    <property type="match status" value="1"/>
</dbReference>
<feature type="binding site" evidence="12">
    <location>
        <begin position="386"/>
        <end position="389"/>
    </location>
    <ligand>
        <name>FAD</name>
        <dbReference type="ChEBI" id="CHEBI:57692"/>
    </ligand>
</feature>
<dbReference type="PANTHER" id="PTHR19384:SF128">
    <property type="entry name" value="NADPH OXIDOREDUCTASE A"/>
    <property type="match status" value="1"/>
</dbReference>
<evidence type="ECO:0000259" key="13">
    <source>
        <dbReference type="PROSITE" id="PS50902"/>
    </source>
</evidence>
<feature type="binding site" evidence="12">
    <location>
        <begin position="419"/>
        <end position="422"/>
    </location>
    <ligand>
        <name>FAD</name>
        <dbReference type="ChEBI" id="CHEBI:57692"/>
    </ligand>
</feature>
<sequence>MKDNNNLFNNSLIDEYTFKKINKIINNLSNNQMIWLSGYLFNIIENNKLNNELKKSSILIDNKITILSSSQTGNARLVAKKLYDRMVLNNFNVVLLKASEYKFKKINKEKILIIVTSTYGEGEPPEETYVFYNFLMSKRVPKLNNLSFAIFGLGDSSYKFFNKSAKDFDYRLKELGAKRLIKRFDSDINYSKVANNWIKEVLNFFKNVTFNKSNLSIKNKSIKVDNYEKKYSKKNPLITNILCNQKITGRYSNKDIRHIEINLPNVNIFYEPGDILGIWYENDPSLIKKFILCFKLSNNDFVKIGNKNISLYEALLKYCEITVNTINIVKKYSYLSNNKYLLSINNDLLELKNFVKNTPLIDMFIIYKSKLLAQQLVSLCRPLSPRFYSISSSQKEYKNEIHITVKILKYRSKNFVHFGGASSYLGRRINENDKIKIFLQKNNNFKLPKDSNISIIMIAVGTGISPFRSFIQERENMKAKGKNWLFFGDQKFTEDFLYQIEWVNYFKNGLLNNINLAWSRDQKYKIYIQDKILENKNIFWKWINSGAYIYICGSITMSKSVEISILKIIQENGKMNKSDSVIFLNELKINHRYQKDVY</sequence>
<dbReference type="AlphaFoldDB" id="A0A346DZ86"/>
<keyword evidence="5 11" id="KW-0274">FAD</keyword>
<comment type="function">
    <text evidence="11">Component of the sulfite reductase complex that catalyzes the 6-electron reduction of sulfite to sulfide. This is one of several activities required for the biosynthesis of L-cysteine from sulfate. The flavoprotein component catalyzes the electron flow from NADPH -&gt; FAD -&gt; FMN to the hemoprotein component.</text>
</comment>
<dbReference type="InterPro" id="IPR010199">
    <property type="entry name" value="CysJ"/>
</dbReference>
<dbReference type="PRINTS" id="PR00369">
    <property type="entry name" value="FLAVODOXIN"/>
</dbReference>
<dbReference type="Pfam" id="PF00258">
    <property type="entry name" value="Flavodoxin_1"/>
    <property type="match status" value="1"/>
</dbReference>
<dbReference type="GO" id="GO:0005829">
    <property type="term" value="C:cytosol"/>
    <property type="evidence" value="ECO:0007669"/>
    <property type="project" value="TreeGrafter"/>
</dbReference>
<dbReference type="InterPro" id="IPR017927">
    <property type="entry name" value="FAD-bd_FR_type"/>
</dbReference>
<organism evidence="15 16">
    <name type="scientific">Candidatus Purcelliella pentastirinorum</name>
    <dbReference type="NCBI Taxonomy" id="472834"/>
    <lineage>
        <taxon>Bacteria</taxon>
        <taxon>Pseudomonadati</taxon>
        <taxon>Pseudomonadota</taxon>
        <taxon>Gammaproteobacteria</taxon>
        <taxon>Enterobacterales</taxon>
        <taxon>Enterobacteriaceae</taxon>
        <taxon>Candidatus Purcelliella</taxon>
    </lineage>
</organism>
<dbReference type="InterPro" id="IPR017938">
    <property type="entry name" value="Riboflavin_synthase-like_b-brl"/>
</dbReference>
<dbReference type="PANTHER" id="PTHR19384">
    <property type="entry name" value="NITRIC OXIDE SYNTHASE-RELATED"/>
    <property type="match status" value="1"/>
</dbReference>
<dbReference type="InterPro" id="IPR023173">
    <property type="entry name" value="NADPH_Cyt_P450_Rdtase_alpha"/>
</dbReference>
<dbReference type="PROSITE" id="PS51384">
    <property type="entry name" value="FAD_FR"/>
    <property type="match status" value="1"/>
</dbReference>
<keyword evidence="7 11" id="KW-0249">Electron transport</keyword>
<dbReference type="PRINTS" id="PR00371">
    <property type="entry name" value="FPNCR"/>
</dbReference>
<evidence type="ECO:0000256" key="7">
    <source>
        <dbReference type="ARBA" id="ARBA00022982"/>
    </source>
</evidence>
<feature type="binding site" evidence="12">
    <location>
        <position position="598"/>
    </location>
    <ligand>
        <name>FAD</name>
        <dbReference type="ChEBI" id="CHEBI:57692"/>
    </ligand>
</feature>
<dbReference type="InterPro" id="IPR008254">
    <property type="entry name" value="Flavodoxin/NO_synth"/>
</dbReference>
<evidence type="ECO:0000313" key="16">
    <source>
        <dbReference type="Proteomes" id="UP000256856"/>
    </source>
</evidence>
<dbReference type="FunFam" id="3.40.50.80:FF:000001">
    <property type="entry name" value="NADPH--cytochrome P450 reductase 1"/>
    <property type="match status" value="1"/>
</dbReference>